<dbReference type="PROSITE" id="PS51257">
    <property type="entry name" value="PROKAR_LIPOPROTEIN"/>
    <property type="match status" value="1"/>
</dbReference>
<evidence type="ECO:0008006" key="4">
    <source>
        <dbReference type="Google" id="ProtNLM"/>
    </source>
</evidence>
<feature type="chain" id="PRO_5019298959" description="Argininosuccinate lyase" evidence="1">
    <location>
        <begin position="21"/>
        <end position="71"/>
    </location>
</feature>
<keyword evidence="1" id="KW-0732">Signal</keyword>
<comment type="caution">
    <text evidence="2">The sequence shown here is derived from an EMBL/GenBank/DDBJ whole genome shotgun (WGS) entry which is preliminary data.</text>
</comment>
<dbReference type="EMBL" id="SAUW01000002">
    <property type="protein sequence ID" value="RWR14770.1"/>
    <property type="molecule type" value="Genomic_DNA"/>
</dbReference>
<dbReference type="AlphaFoldDB" id="A0A443J2W2"/>
<dbReference type="RefSeq" id="WP_128180877.1">
    <property type="nucleotide sequence ID" value="NZ_SAUV01000002.1"/>
</dbReference>
<organism evidence="2 3">
    <name type="scientific">Paenirhodobacter populi</name>
    <dbReference type="NCBI Taxonomy" id="2306993"/>
    <lineage>
        <taxon>Bacteria</taxon>
        <taxon>Pseudomonadati</taxon>
        <taxon>Pseudomonadota</taxon>
        <taxon>Alphaproteobacteria</taxon>
        <taxon>Rhodobacterales</taxon>
        <taxon>Rhodobacter group</taxon>
        <taxon>Paenirhodobacter</taxon>
    </lineage>
</organism>
<dbReference type="Proteomes" id="UP000285710">
    <property type="component" value="Unassembled WGS sequence"/>
</dbReference>
<evidence type="ECO:0000256" key="1">
    <source>
        <dbReference type="SAM" id="SignalP"/>
    </source>
</evidence>
<keyword evidence="3" id="KW-1185">Reference proteome</keyword>
<sequence>MTRSRLCLALLLSLSGAVLAGCGGGGDYPALVPMQDILQDDAQVDPDPAPELQARAAALGARADALRRAEP</sequence>
<evidence type="ECO:0000313" key="2">
    <source>
        <dbReference type="EMBL" id="RWR14770.1"/>
    </source>
</evidence>
<name>A0A443J2W2_9RHOB</name>
<accession>A0A443J2W2</accession>
<proteinExistence type="predicted"/>
<evidence type="ECO:0000313" key="3">
    <source>
        <dbReference type="Proteomes" id="UP000285710"/>
    </source>
</evidence>
<feature type="signal peptide" evidence="1">
    <location>
        <begin position="1"/>
        <end position="20"/>
    </location>
</feature>
<reference evidence="2 3" key="1">
    <citation type="submission" date="2019-01" db="EMBL/GenBank/DDBJ databases">
        <title>Sinorhodobacter populi sp. nov. isolated from the symptomatic bark tissue of Populus euramericana canker.</title>
        <authorList>
            <person name="Xu G."/>
        </authorList>
    </citation>
    <scope>NUCLEOTIDE SEQUENCE [LARGE SCALE GENOMIC DNA]</scope>
    <source>
        <strain evidence="2 3">2D-5</strain>
    </source>
</reference>
<gene>
    <name evidence="2" type="ORF">D2T33_02095</name>
</gene>
<protein>
    <recommendedName>
        <fullName evidence="4">Argininosuccinate lyase</fullName>
    </recommendedName>
</protein>
<reference evidence="2 3" key="2">
    <citation type="submission" date="2019-01" db="EMBL/GenBank/DDBJ databases">
        <authorList>
            <person name="Li Y."/>
        </authorList>
    </citation>
    <scope>NUCLEOTIDE SEQUENCE [LARGE SCALE GENOMIC DNA]</scope>
    <source>
        <strain evidence="2 3">2D-5</strain>
    </source>
</reference>